<dbReference type="OrthoDB" id="9810515at2"/>
<evidence type="ECO:0008006" key="3">
    <source>
        <dbReference type="Google" id="ProtNLM"/>
    </source>
</evidence>
<proteinExistence type="predicted"/>
<dbReference type="PANTHER" id="PTHR30383">
    <property type="entry name" value="THIOESTERASE 1/PROTEASE 1/LYSOPHOSPHOLIPASE L1"/>
    <property type="match status" value="1"/>
</dbReference>
<gene>
    <name evidence="1" type="ORF">DN068_05615</name>
</gene>
<comment type="caution">
    <text evidence="1">The sequence shown here is derived from an EMBL/GenBank/DDBJ whole genome shotgun (WGS) entry which is preliminary data.</text>
</comment>
<dbReference type="Gene3D" id="3.40.50.1110">
    <property type="entry name" value="SGNH hydrolase"/>
    <property type="match status" value="1"/>
</dbReference>
<name>A0A2W2ANB0_9BACT</name>
<evidence type="ECO:0000313" key="2">
    <source>
        <dbReference type="Proteomes" id="UP000248745"/>
    </source>
</evidence>
<keyword evidence="2" id="KW-1185">Reference proteome</keyword>
<dbReference type="PANTHER" id="PTHR30383:SF5">
    <property type="entry name" value="SGNH HYDROLASE-TYPE ESTERASE DOMAIN-CONTAINING PROTEIN"/>
    <property type="match status" value="1"/>
</dbReference>
<dbReference type="Gene3D" id="2.60.120.1360">
    <property type="match status" value="1"/>
</dbReference>
<dbReference type="EMBL" id="QKTW01000009">
    <property type="protein sequence ID" value="PZF73820.1"/>
    <property type="molecule type" value="Genomic_DNA"/>
</dbReference>
<organism evidence="1 2">
    <name type="scientific">Taibaiella soli</name>
    <dbReference type="NCBI Taxonomy" id="1649169"/>
    <lineage>
        <taxon>Bacteria</taxon>
        <taxon>Pseudomonadati</taxon>
        <taxon>Bacteroidota</taxon>
        <taxon>Chitinophagia</taxon>
        <taxon>Chitinophagales</taxon>
        <taxon>Chitinophagaceae</taxon>
        <taxon>Taibaiella</taxon>
    </lineage>
</organism>
<evidence type="ECO:0000313" key="1">
    <source>
        <dbReference type="EMBL" id="PZF73820.1"/>
    </source>
</evidence>
<dbReference type="InterPro" id="IPR051532">
    <property type="entry name" value="Ester_Hydrolysis_Enzymes"/>
</dbReference>
<dbReference type="GO" id="GO:0004622">
    <property type="term" value="F:phosphatidylcholine lysophospholipase activity"/>
    <property type="evidence" value="ECO:0007669"/>
    <property type="project" value="TreeGrafter"/>
</dbReference>
<dbReference type="Proteomes" id="UP000248745">
    <property type="component" value="Unassembled WGS sequence"/>
</dbReference>
<dbReference type="InterPro" id="IPR036514">
    <property type="entry name" value="SGNH_hydro_sf"/>
</dbReference>
<reference evidence="1 2" key="1">
    <citation type="submission" date="2018-06" db="EMBL/GenBank/DDBJ databases">
        <title>Mucibacter soli gen. nov., sp. nov., a new member of the family Chitinophagaceae producing mucin.</title>
        <authorList>
            <person name="Kim M.-K."/>
            <person name="Park S."/>
            <person name="Kim T.-S."/>
            <person name="Joung Y."/>
            <person name="Han J.-H."/>
            <person name="Kim S.B."/>
        </authorList>
    </citation>
    <scope>NUCLEOTIDE SEQUENCE [LARGE SCALE GENOMIC DNA]</scope>
    <source>
        <strain evidence="1 2">R1-15</strain>
    </source>
</reference>
<dbReference type="SUPFAM" id="SSF52266">
    <property type="entry name" value="SGNH hydrolase"/>
    <property type="match status" value="1"/>
</dbReference>
<sequence>MNHNRSVVVFTLTSTLILLAGSICATVFHLDFLSFKNINLIADVVHEKVAPDAPVVAAVQATSSMSAPVSSMTQMPAVAFDQYMLQKTLVHFNDDTTRPALPMLMEKFQKLKNGDKAKVRIAWLGDSMIEGDLVTQTFRKQLQQIFGGYGVGFVPAQSVTAQYRTTVKHSWNGDWTEETFKDKALTAPLFFSGHTFFTENGTITLTDATSKDSTRILDKYLICGKADGKVSIEVNGQQRDFTANNKINRILLDSSNKAAVSLKINNKKLPVYGMSMEPQRGVVVDNFSFRGITGLELGKIDTTVLQQMSNENDYDLVVMEYGANLMFRPDDKDYSWYEKKMEAVIKQLRKSMPNTEFLIVSTADRAFRYNDVWQSAVGIDSLVKTQAELAFHNNTAFYNMYASMGGANTIVNWAAASPSLANKDYIHPNQRGAEILGKLLSDAFVKEYNKIQTKPAVTAQGPAATQNVRNRK</sequence>
<dbReference type="AlphaFoldDB" id="A0A2W2ANB0"/>
<protein>
    <recommendedName>
        <fullName evidence="3">SGNH hydrolase-type esterase domain-containing protein</fullName>
    </recommendedName>
</protein>
<accession>A0A2W2ANB0</accession>